<organism evidence="1 2">
    <name type="scientific">Paramecium sonneborni</name>
    <dbReference type="NCBI Taxonomy" id="65129"/>
    <lineage>
        <taxon>Eukaryota</taxon>
        <taxon>Sar</taxon>
        <taxon>Alveolata</taxon>
        <taxon>Ciliophora</taxon>
        <taxon>Intramacronucleata</taxon>
        <taxon>Oligohymenophorea</taxon>
        <taxon>Peniculida</taxon>
        <taxon>Parameciidae</taxon>
        <taxon>Paramecium</taxon>
    </lineage>
</organism>
<dbReference type="EMBL" id="CAJJDN010000177">
    <property type="protein sequence ID" value="CAD8127529.1"/>
    <property type="molecule type" value="Genomic_DNA"/>
</dbReference>
<dbReference type="Proteomes" id="UP000692954">
    <property type="component" value="Unassembled WGS sequence"/>
</dbReference>
<dbReference type="OrthoDB" id="301475at2759"/>
<reference evidence="1" key="1">
    <citation type="submission" date="2021-01" db="EMBL/GenBank/DDBJ databases">
        <authorList>
            <consortium name="Genoscope - CEA"/>
            <person name="William W."/>
        </authorList>
    </citation>
    <scope>NUCLEOTIDE SEQUENCE</scope>
</reference>
<sequence length="207" mass="24290">MEDLCQNCKHRQLRSRMVGKKLSSNLMDQIQKIRSPRNIEDPYINVIEYLQNIHKRKEEKPKQAIQFQRLKTHTSKQRTEVQMEEAATITTSRLDQFPLTQQISRGASGNKIMSSAFYKMKRMCQSSRDGQKRRNIEIGPMFNQVSKYIQPLRPTTVRSVNSKIDEIMRSTLTSARQDLLRHSKSEMHLRLPVSNKLSEVQSLMKRE</sequence>
<comment type="caution">
    <text evidence="1">The sequence shown here is derived from an EMBL/GenBank/DDBJ whole genome shotgun (WGS) entry which is preliminary data.</text>
</comment>
<proteinExistence type="predicted"/>
<gene>
    <name evidence="1" type="ORF">PSON_ATCC_30995.1.T1770071</name>
</gene>
<keyword evidence="2" id="KW-1185">Reference proteome</keyword>
<dbReference type="AlphaFoldDB" id="A0A8S1RKE6"/>
<evidence type="ECO:0000313" key="1">
    <source>
        <dbReference type="EMBL" id="CAD8127529.1"/>
    </source>
</evidence>
<evidence type="ECO:0000313" key="2">
    <source>
        <dbReference type="Proteomes" id="UP000692954"/>
    </source>
</evidence>
<protein>
    <submittedName>
        <fullName evidence="1">Uncharacterized protein</fullName>
    </submittedName>
</protein>
<name>A0A8S1RKE6_9CILI</name>
<accession>A0A8S1RKE6</accession>